<gene>
    <name evidence="2" type="ORF">Taro_002580</name>
</gene>
<feature type="region of interest" description="Disordered" evidence="1">
    <location>
        <begin position="42"/>
        <end position="64"/>
    </location>
</feature>
<name>A0A843TGV8_COLES</name>
<dbReference type="Proteomes" id="UP000652761">
    <property type="component" value="Unassembled WGS sequence"/>
</dbReference>
<keyword evidence="3" id="KW-1185">Reference proteome</keyword>
<comment type="caution">
    <text evidence="2">The sequence shown here is derived from an EMBL/GenBank/DDBJ whole genome shotgun (WGS) entry which is preliminary data.</text>
</comment>
<sequence length="95" mass="9894">MSRSLRLAHQAMGYNAISNSKIIPAMSKGVLGEGRLLPLAQSRAAPIRPGTGSGSPVRTEQSCADSTPWSSLAEAICAMPLLSVASANQWSNDPT</sequence>
<reference evidence="2" key="1">
    <citation type="submission" date="2017-07" db="EMBL/GenBank/DDBJ databases">
        <title>Taro Niue Genome Assembly and Annotation.</title>
        <authorList>
            <person name="Atibalentja N."/>
            <person name="Keating K."/>
            <person name="Fields C.J."/>
        </authorList>
    </citation>
    <scope>NUCLEOTIDE SEQUENCE</scope>
    <source>
        <strain evidence="2">Niue_2</strain>
        <tissue evidence="2">Leaf</tissue>
    </source>
</reference>
<dbReference type="AlphaFoldDB" id="A0A843TGV8"/>
<feature type="compositionally biased region" description="Polar residues" evidence="1">
    <location>
        <begin position="54"/>
        <end position="64"/>
    </location>
</feature>
<evidence type="ECO:0000313" key="3">
    <source>
        <dbReference type="Proteomes" id="UP000652761"/>
    </source>
</evidence>
<dbReference type="EMBL" id="NMUH01000061">
    <property type="protein sequence ID" value="MQL70255.1"/>
    <property type="molecule type" value="Genomic_DNA"/>
</dbReference>
<accession>A0A843TGV8</accession>
<protein>
    <submittedName>
        <fullName evidence="2">Uncharacterized protein</fullName>
    </submittedName>
</protein>
<evidence type="ECO:0000256" key="1">
    <source>
        <dbReference type="SAM" id="MobiDB-lite"/>
    </source>
</evidence>
<organism evidence="2 3">
    <name type="scientific">Colocasia esculenta</name>
    <name type="common">Wild taro</name>
    <name type="synonym">Arum esculentum</name>
    <dbReference type="NCBI Taxonomy" id="4460"/>
    <lineage>
        <taxon>Eukaryota</taxon>
        <taxon>Viridiplantae</taxon>
        <taxon>Streptophyta</taxon>
        <taxon>Embryophyta</taxon>
        <taxon>Tracheophyta</taxon>
        <taxon>Spermatophyta</taxon>
        <taxon>Magnoliopsida</taxon>
        <taxon>Liliopsida</taxon>
        <taxon>Araceae</taxon>
        <taxon>Aroideae</taxon>
        <taxon>Colocasieae</taxon>
        <taxon>Colocasia</taxon>
    </lineage>
</organism>
<proteinExistence type="predicted"/>
<evidence type="ECO:0000313" key="2">
    <source>
        <dbReference type="EMBL" id="MQL70255.1"/>
    </source>
</evidence>